<protein>
    <submittedName>
        <fullName evidence="2">Uncharacterized protein</fullName>
    </submittedName>
</protein>
<feature type="region of interest" description="Disordered" evidence="1">
    <location>
        <begin position="37"/>
        <end position="61"/>
    </location>
</feature>
<dbReference type="EMBL" id="LOBU02000015">
    <property type="protein sequence ID" value="OKA05754.1"/>
    <property type="molecule type" value="Genomic_DNA"/>
</dbReference>
<keyword evidence="3" id="KW-1185">Reference proteome</keyword>
<dbReference type="Proteomes" id="UP000186883">
    <property type="component" value="Unassembled WGS sequence"/>
</dbReference>
<evidence type="ECO:0000313" key="2">
    <source>
        <dbReference type="EMBL" id="OKA05754.1"/>
    </source>
</evidence>
<sequence length="61" mass="6546">MARPTPNVTSLILKTLDPVNAPVPTCVPFFAPLKPGTRGRVWSRAPRTPTAPGPRNRCPAV</sequence>
<proteinExistence type="predicted"/>
<feature type="compositionally biased region" description="Low complexity" evidence="1">
    <location>
        <begin position="44"/>
        <end position="61"/>
    </location>
</feature>
<evidence type="ECO:0000256" key="1">
    <source>
        <dbReference type="SAM" id="MobiDB-lite"/>
    </source>
</evidence>
<gene>
    <name evidence="2" type="ORF">ATP06_0221405</name>
</gene>
<organism evidence="2 3">
    <name type="scientific">Amycolatopsis regifaucium</name>
    <dbReference type="NCBI Taxonomy" id="546365"/>
    <lineage>
        <taxon>Bacteria</taxon>
        <taxon>Bacillati</taxon>
        <taxon>Actinomycetota</taxon>
        <taxon>Actinomycetes</taxon>
        <taxon>Pseudonocardiales</taxon>
        <taxon>Pseudonocardiaceae</taxon>
        <taxon>Amycolatopsis</taxon>
    </lineage>
</organism>
<comment type="caution">
    <text evidence="2">The sequence shown here is derived from an EMBL/GenBank/DDBJ whole genome shotgun (WGS) entry which is preliminary data.</text>
</comment>
<name>A0ABX3DME0_9PSEU</name>
<evidence type="ECO:0000313" key="3">
    <source>
        <dbReference type="Proteomes" id="UP000186883"/>
    </source>
</evidence>
<reference evidence="2" key="1">
    <citation type="submission" date="2016-11" db="EMBL/GenBank/DDBJ databases">
        <title>Genome sequencing of Amycolatopsis regifaucium.</title>
        <authorList>
            <person name="Mayilraj S."/>
            <person name="Kaur N."/>
        </authorList>
    </citation>
    <scope>NUCLEOTIDE SEQUENCE [LARGE SCALE GENOMIC DNA]</scope>
    <source>
        <strain evidence="2">GY080</strain>
    </source>
</reference>
<accession>A0ABX3DME0</accession>